<feature type="compositionally biased region" description="Low complexity" evidence="1">
    <location>
        <begin position="72"/>
        <end position="86"/>
    </location>
</feature>
<feature type="compositionally biased region" description="Low complexity" evidence="1">
    <location>
        <begin position="149"/>
        <end position="159"/>
    </location>
</feature>
<reference evidence="2" key="2">
    <citation type="journal article" date="2015" name="Data Brief">
        <title>Shoot transcriptome of the giant reed, Arundo donax.</title>
        <authorList>
            <person name="Barrero R.A."/>
            <person name="Guerrero F.D."/>
            <person name="Moolhuijzen P."/>
            <person name="Goolsby J.A."/>
            <person name="Tidwell J."/>
            <person name="Bellgard S.E."/>
            <person name="Bellgard M.I."/>
        </authorList>
    </citation>
    <scope>NUCLEOTIDE SEQUENCE</scope>
    <source>
        <tissue evidence="2">Shoot tissue taken approximately 20 cm above the soil surface</tissue>
    </source>
</reference>
<accession>A0A0A9DTP5</accession>
<reference evidence="2" key="1">
    <citation type="submission" date="2014-09" db="EMBL/GenBank/DDBJ databases">
        <authorList>
            <person name="Magalhaes I.L.F."/>
            <person name="Oliveira U."/>
            <person name="Santos F.R."/>
            <person name="Vidigal T.H.D.A."/>
            <person name="Brescovit A.D."/>
            <person name="Santos A.J."/>
        </authorList>
    </citation>
    <scope>NUCLEOTIDE SEQUENCE</scope>
    <source>
        <tissue evidence="2">Shoot tissue taken approximately 20 cm above the soil surface</tissue>
    </source>
</reference>
<evidence type="ECO:0000256" key="1">
    <source>
        <dbReference type="SAM" id="MobiDB-lite"/>
    </source>
</evidence>
<name>A0A0A9DTP5_ARUDO</name>
<dbReference type="EMBL" id="GBRH01205931">
    <property type="protein sequence ID" value="JAD91964.1"/>
    <property type="molecule type" value="Transcribed_RNA"/>
</dbReference>
<protein>
    <submittedName>
        <fullName evidence="2">Uncharacterized protein</fullName>
    </submittedName>
</protein>
<sequence length="165" mass="16963">MHLPLIPSSPSICSSLLSSPIAPTPSLELLSSLYELDRLSDDAGSGVPRPPPPSTMLPLKYSLSSTARCPNRRPSSPPATSSSSAPARDESRPTKPQLRLGPEPPVAAVDPQAMSCRSIEPGLFGSGSSARPGCWTTAGGGLSDEVVDGGEVSSTGSSTGRRRLV</sequence>
<dbReference type="AlphaFoldDB" id="A0A0A9DTP5"/>
<proteinExistence type="predicted"/>
<evidence type="ECO:0000313" key="2">
    <source>
        <dbReference type="EMBL" id="JAD91964.1"/>
    </source>
</evidence>
<organism evidence="2">
    <name type="scientific">Arundo donax</name>
    <name type="common">Giant reed</name>
    <name type="synonym">Donax arundinaceus</name>
    <dbReference type="NCBI Taxonomy" id="35708"/>
    <lineage>
        <taxon>Eukaryota</taxon>
        <taxon>Viridiplantae</taxon>
        <taxon>Streptophyta</taxon>
        <taxon>Embryophyta</taxon>
        <taxon>Tracheophyta</taxon>
        <taxon>Spermatophyta</taxon>
        <taxon>Magnoliopsida</taxon>
        <taxon>Liliopsida</taxon>
        <taxon>Poales</taxon>
        <taxon>Poaceae</taxon>
        <taxon>PACMAD clade</taxon>
        <taxon>Arundinoideae</taxon>
        <taxon>Arundineae</taxon>
        <taxon>Arundo</taxon>
    </lineage>
</organism>
<feature type="region of interest" description="Disordered" evidence="1">
    <location>
        <begin position="40"/>
        <end position="109"/>
    </location>
</feature>
<feature type="region of interest" description="Disordered" evidence="1">
    <location>
        <begin position="125"/>
        <end position="165"/>
    </location>
</feature>